<keyword evidence="2" id="KW-1185">Reference proteome</keyword>
<sequence length="228" mass="25332">MFGVEVGVAAGVGLRLALAHGNVESPKPSQISTGFDLIIFDFTKSKPSQDFILSWAQIWPIGKPDTPSPCLFVFFEKVKEPVSHLSLISSLGPSPLIRIRSRREGSSVASPRNHRSMNEDLVSSTAMASHLLLSILPSKSLRRAVTYFTDDGSPHRLELTRGFFSFACRLRWLAALSLDAIENLTCRPLIQLPELLSYYHVPLVHWLVGVCDWLLKPFRTQMLGSDSS</sequence>
<evidence type="ECO:0000313" key="1">
    <source>
        <dbReference type="EMBL" id="KAF3609907.1"/>
    </source>
</evidence>
<organism evidence="1 2">
    <name type="scientific">Brassica cretica</name>
    <name type="common">Mustard</name>
    <dbReference type="NCBI Taxonomy" id="69181"/>
    <lineage>
        <taxon>Eukaryota</taxon>
        <taxon>Viridiplantae</taxon>
        <taxon>Streptophyta</taxon>
        <taxon>Embryophyta</taxon>
        <taxon>Tracheophyta</taxon>
        <taxon>Spermatophyta</taxon>
        <taxon>Magnoliopsida</taxon>
        <taxon>eudicotyledons</taxon>
        <taxon>Gunneridae</taxon>
        <taxon>Pentapetalae</taxon>
        <taxon>rosids</taxon>
        <taxon>malvids</taxon>
        <taxon>Brassicales</taxon>
        <taxon>Brassicaceae</taxon>
        <taxon>Brassiceae</taxon>
        <taxon>Brassica</taxon>
    </lineage>
</organism>
<dbReference type="EMBL" id="QGKV02000297">
    <property type="protein sequence ID" value="KAF3609907.1"/>
    <property type="molecule type" value="Genomic_DNA"/>
</dbReference>
<gene>
    <name evidence="1" type="ORF">DY000_02046463</name>
</gene>
<name>A0ABQ7F297_BRACR</name>
<accession>A0ABQ7F297</accession>
<reference evidence="1 2" key="1">
    <citation type="journal article" date="2020" name="BMC Genomics">
        <title>Intraspecific diversification of the crop wild relative Brassica cretica Lam. using demographic model selection.</title>
        <authorList>
            <person name="Kioukis A."/>
            <person name="Michalopoulou V.A."/>
            <person name="Briers L."/>
            <person name="Pirintsos S."/>
            <person name="Studholme D.J."/>
            <person name="Pavlidis P."/>
            <person name="Sarris P.F."/>
        </authorList>
    </citation>
    <scope>NUCLEOTIDE SEQUENCE [LARGE SCALE GENOMIC DNA]</scope>
    <source>
        <strain evidence="2">cv. PFS-1207/04</strain>
    </source>
</reference>
<evidence type="ECO:0000313" key="2">
    <source>
        <dbReference type="Proteomes" id="UP000266723"/>
    </source>
</evidence>
<protein>
    <submittedName>
        <fullName evidence="1">Uncharacterized protein</fullName>
    </submittedName>
</protein>
<proteinExistence type="predicted"/>
<dbReference type="Proteomes" id="UP000266723">
    <property type="component" value="Unassembled WGS sequence"/>
</dbReference>
<comment type="caution">
    <text evidence="1">The sequence shown here is derived from an EMBL/GenBank/DDBJ whole genome shotgun (WGS) entry which is preliminary data.</text>
</comment>